<dbReference type="AlphaFoldDB" id="A0A653A1P2"/>
<organism evidence="1">
    <name type="scientific">Uncultured Desulfatiglans sp</name>
    <dbReference type="NCBI Taxonomy" id="1748965"/>
    <lineage>
        <taxon>Bacteria</taxon>
        <taxon>Pseudomonadati</taxon>
        <taxon>Thermodesulfobacteriota</taxon>
        <taxon>Desulfobacteria</taxon>
        <taxon>Desulfatiglandales</taxon>
        <taxon>Desulfatiglandaceae</taxon>
        <taxon>Desulfatiglans</taxon>
        <taxon>environmental samples</taxon>
    </lineage>
</organism>
<protein>
    <submittedName>
        <fullName evidence="1">Uncharacterized protein</fullName>
    </submittedName>
</protein>
<accession>A0A653A1P2</accession>
<name>A0A653A1P2_UNCDX</name>
<reference evidence="1" key="1">
    <citation type="submission" date="2018-07" db="EMBL/GenBank/DDBJ databases">
        <authorList>
            <consortium name="Genoscope - CEA"/>
            <person name="William W."/>
        </authorList>
    </citation>
    <scope>NUCLEOTIDE SEQUENCE</scope>
    <source>
        <strain evidence="1">IK1</strain>
    </source>
</reference>
<proteinExistence type="predicted"/>
<evidence type="ECO:0000313" key="1">
    <source>
        <dbReference type="EMBL" id="VBB41868.1"/>
    </source>
</evidence>
<sequence length="82" mass="9289">MRRGLQVASEQTLDFLDIGKKFSVPSENLGCTGKSFRDGDSRHSQRKDAPAAIDHLFDPMRRNSASRFCLGRRPLAADRRLR</sequence>
<gene>
    <name evidence="1" type="ORF">TRIP_B200008</name>
</gene>
<dbReference type="EMBL" id="UPXX01000013">
    <property type="protein sequence ID" value="VBB41868.1"/>
    <property type="molecule type" value="Genomic_DNA"/>
</dbReference>